<dbReference type="Proteomes" id="UP000003987">
    <property type="component" value="Unassembled WGS sequence"/>
</dbReference>
<dbReference type="InterPro" id="IPR021008">
    <property type="entry name" value="DltX"/>
</dbReference>
<protein>
    <recommendedName>
        <fullName evidence="4">D-Ala-teichoic acid biosynthesis protein</fullName>
    </recommendedName>
</protein>
<evidence type="ECO:0000256" key="1">
    <source>
        <dbReference type="SAM" id="Phobius"/>
    </source>
</evidence>
<evidence type="ECO:0000313" key="3">
    <source>
        <dbReference type="Proteomes" id="UP000003987"/>
    </source>
</evidence>
<reference evidence="2 3" key="1">
    <citation type="submission" date="2009-06" db="EMBL/GenBank/DDBJ databases">
        <title>The Genome Sequence of Lactobacillus coleohominis strain 101-4-CHN.</title>
        <authorList>
            <consortium name="The Broad Institute Genome Sequencing Platform"/>
            <person name="Ward D."/>
            <person name="Young S.K."/>
            <person name="Zeng Q."/>
            <person name="Koehrsen M."/>
            <person name="Alvarado L."/>
            <person name="Berlin A."/>
            <person name="Borenstein D."/>
            <person name="Chen Z."/>
            <person name="Engels R."/>
            <person name="Freedman E."/>
            <person name="Gellesch M."/>
            <person name="Goldberg J."/>
            <person name="Griggs A."/>
            <person name="Gujja S."/>
            <person name="Heiman D."/>
            <person name="Hepburn T."/>
            <person name="Howarth C."/>
            <person name="Jen D."/>
            <person name="Larson L."/>
            <person name="Lewis B."/>
            <person name="Mehta T."/>
            <person name="Park D."/>
            <person name="Pearson M."/>
            <person name="Roberts A."/>
            <person name="Saif S."/>
            <person name="Shea T."/>
            <person name="Shenoy N."/>
            <person name="Sisk P."/>
            <person name="Stolte C."/>
            <person name="Sykes S."/>
            <person name="Walk T."/>
            <person name="White J."/>
            <person name="Yandava C."/>
            <person name="Liu Y."/>
            <person name="Xu Q."/>
            <person name="Lander E."/>
            <person name="Nusbaum C."/>
            <person name="Galagan J."/>
            <person name="Birren B."/>
        </authorList>
    </citation>
    <scope>NUCLEOTIDE SEQUENCE [LARGE SCALE GENOMIC DNA]</scope>
    <source>
        <strain evidence="2 3">101-4-CHN</strain>
    </source>
</reference>
<feature type="transmembrane region" description="Helical" evidence="1">
    <location>
        <begin position="12"/>
        <end position="34"/>
    </location>
</feature>
<evidence type="ECO:0008006" key="4">
    <source>
        <dbReference type="Google" id="ProtNLM"/>
    </source>
</evidence>
<organism evidence="2 3">
    <name type="scientific">Limosilactobacillus coleohominis 101-4-CHN</name>
    <dbReference type="NCBI Taxonomy" id="575594"/>
    <lineage>
        <taxon>Bacteria</taxon>
        <taxon>Bacillati</taxon>
        <taxon>Bacillota</taxon>
        <taxon>Bacilli</taxon>
        <taxon>Lactobacillales</taxon>
        <taxon>Lactobacillaceae</taxon>
        <taxon>Limosilactobacillus</taxon>
    </lineage>
</organism>
<keyword evidence="1" id="KW-0472">Membrane</keyword>
<dbReference type="STRING" id="575594.HMPREF0501_01590"/>
<dbReference type="RefSeq" id="WP_006917531.1">
    <property type="nucleotide sequence ID" value="NZ_GG698807.1"/>
</dbReference>
<name>C7XXV5_9LACO</name>
<dbReference type="Pfam" id="PF12459">
    <property type="entry name" value="DltX"/>
    <property type="match status" value="1"/>
</dbReference>
<dbReference type="HOGENOM" id="CLU_200243_1_1_9"/>
<dbReference type="AlphaFoldDB" id="C7XXV5"/>
<keyword evidence="3" id="KW-1185">Reference proteome</keyword>
<keyword evidence="1" id="KW-0812">Transmembrane</keyword>
<evidence type="ECO:0000313" key="2">
    <source>
        <dbReference type="EMBL" id="EEU29583.1"/>
    </source>
</evidence>
<keyword evidence="1" id="KW-1133">Transmembrane helix</keyword>
<accession>C7XXV5</accession>
<dbReference type="EMBL" id="GG698807">
    <property type="protein sequence ID" value="EEU29583.1"/>
    <property type="molecule type" value="Genomic_DNA"/>
</dbReference>
<dbReference type="OrthoDB" id="2243021at2"/>
<gene>
    <name evidence="2" type="ORF">HMPREF0501_01590</name>
</gene>
<proteinExistence type="predicted"/>
<sequence>MIKALKDHPTYTFILKTLFYFVVLVALIYLYGYFGAGQAPFIYNEF</sequence>